<feature type="domain" description="tRNA/rRNA methyltransferase SpoU type" evidence="8">
    <location>
        <begin position="2"/>
        <end position="138"/>
    </location>
</feature>
<dbReference type="GO" id="GO:0002130">
    <property type="term" value="P:wobble position ribose methylation"/>
    <property type="evidence" value="ECO:0007669"/>
    <property type="project" value="TreeGrafter"/>
</dbReference>
<feature type="binding site" evidence="6 7">
    <location>
        <position position="100"/>
    </location>
    <ligand>
        <name>S-adenosyl-L-methionine</name>
        <dbReference type="ChEBI" id="CHEBI:59789"/>
    </ligand>
</feature>
<dbReference type="PANTHER" id="PTHR42971">
    <property type="entry name" value="TRNA (CYTIDINE(34)-2'-O)-METHYLTRANSFERASE"/>
    <property type="match status" value="1"/>
</dbReference>
<dbReference type="InterPro" id="IPR016914">
    <property type="entry name" value="TrmL"/>
</dbReference>
<dbReference type="EMBL" id="QKVK01000001">
    <property type="protein sequence ID" value="PZF78400.1"/>
    <property type="molecule type" value="Genomic_DNA"/>
</dbReference>
<evidence type="ECO:0000313" key="10">
    <source>
        <dbReference type="Proteomes" id="UP000248795"/>
    </source>
</evidence>
<comment type="catalytic activity">
    <reaction evidence="6">
        <text>cytidine(34) in tRNA + S-adenosyl-L-methionine = 2'-O-methylcytidine(34) in tRNA + S-adenosyl-L-homocysteine + H(+)</text>
        <dbReference type="Rhea" id="RHEA:43084"/>
        <dbReference type="Rhea" id="RHEA-COMP:10331"/>
        <dbReference type="Rhea" id="RHEA-COMP:10332"/>
        <dbReference type="ChEBI" id="CHEBI:15378"/>
        <dbReference type="ChEBI" id="CHEBI:57856"/>
        <dbReference type="ChEBI" id="CHEBI:59789"/>
        <dbReference type="ChEBI" id="CHEBI:74495"/>
        <dbReference type="ChEBI" id="CHEBI:82748"/>
        <dbReference type="EC" id="2.1.1.207"/>
    </reaction>
</comment>
<evidence type="ECO:0000256" key="6">
    <source>
        <dbReference type="HAMAP-Rule" id="MF_01885"/>
    </source>
</evidence>
<keyword evidence="10" id="KW-1185">Reference proteome</keyword>
<dbReference type="PANTHER" id="PTHR42971:SF1">
    <property type="entry name" value="TRNA (CYTIDINE(34)-2'-O)-METHYLTRANSFERASE"/>
    <property type="match status" value="1"/>
</dbReference>
<dbReference type="GO" id="GO:0005737">
    <property type="term" value="C:cytoplasm"/>
    <property type="evidence" value="ECO:0007669"/>
    <property type="project" value="UniProtKB-SubCell"/>
</dbReference>
<reference evidence="10" key="1">
    <citation type="submission" date="2018-06" db="EMBL/GenBank/DDBJ databases">
        <title>Aestuariibacter litoralis strain KCTC 52945T.</title>
        <authorList>
            <person name="Li X."/>
            <person name="Salam N."/>
            <person name="Li J.-L."/>
            <person name="Chen Y.-M."/>
            <person name="Yang Z.-W."/>
            <person name="Zhang L.-Y."/>
            <person name="Han M.-X."/>
            <person name="Xiao M."/>
            <person name="Li W.-J."/>
        </authorList>
    </citation>
    <scope>NUCLEOTIDE SEQUENCE [LARGE SCALE GENOMIC DNA]</scope>
    <source>
        <strain evidence="10">KCTC 52945</strain>
    </source>
</reference>
<comment type="catalytic activity">
    <reaction evidence="6">
        <text>5-carboxymethylaminomethyluridine(34) in tRNA(Leu) + S-adenosyl-L-methionine = 5-carboxymethylaminomethyl-2'-O-methyluridine(34) in tRNA(Leu) + S-adenosyl-L-homocysteine + H(+)</text>
        <dbReference type="Rhea" id="RHEA:43088"/>
        <dbReference type="Rhea" id="RHEA-COMP:10333"/>
        <dbReference type="Rhea" id="RHEA-COMP:10334"/>
        <dbReference type="ChEBI" id="CHEBI:15378"/>
        <dbReference type="ChEBI" id="CHEBI:57856"/>
        <dbReference type="ChEBI" id="CHEBI:59789"/>
        <dbReference type="ChEBI" id="CHEBI:74508"/>
        <dbReference type="ChEBI" id="CHEBI:74511"/>
        <dbReference type="EC" id="2.1.1.207"/>
    </reaction>
</comment>
<feature type="binding site" evidence="6 7">
    <location>
        <position position="120"/>
    </location>
    <ligand>
        <name>S-adenosyl-L-methionine</name>
        <dbReference type="ChEBI" id="CHEBI:59789"/>
    </ligand>
</feature>
<protein>
    <recommendedName>
        <fullName evidence="6">tRNA (cytidine(34)-2'-O)-methyltransferase</fullName>
        <ecNumber evidence="6">2.1.1.207</ecNumber>
    </recommendedName>
    <alternativeName>
        <fullName evidence="6">tRNA (cytidine/uridine-2'-O-)-methyltransferase TrmL</fullName>
    </alternativeName>
</protein>
<dbReference type="Gene3D" id="3.40.1280.10">
    <property type="match status" value="1"/>
</dbReference>
<dbReference type="InterPro" id="IPR001537">
    <property type="entry name" value="SpoU_MeTrfase"/>
</dbReference>
<accession>A0A2W2B0H6</accession>
<evidence type="ECO:0000256" key="3">
    <source>
        <dbReference type="ARBA" id="ARBA00022679"/>
    </source>
</evidence>
<feature type="binding site" evidence="6 7">
    <location>
        <position position="128"/>
    </location>
    <ligand>
        <name>S-adenosyl-L-methionine</name>
        <dbReference type="ChEBI" id="CHEBI:59789"/>
    </ligand>
</feature>
<dbReference type="InterPro" id="IPR029026">
    <property type="entry name" value="tRNA_m1G_MTases_N"/>
</dbReference>
<comment type="similarity">
    <text evidence="6">Belongs to the class IV-like SAM-binding methyltransferase superfamily. RNA methyltransferase TrmH family. TrmL subfamily.</text>
</comment>
<feature type="binding site" evidence="6 7">
    <location>
        <position position="78"/>
    </location>
    <ligand>
        <name>S-adenosyl-L-methionine</name>
        <dbReference type="ChEBI" id="CHEBI:59789"/>
    </ligand>
</feature>
<evidence type="ECO:0000256" key="2">
    <source>
        <dbReference type="ARBA" id="ARBA00022603"/>
    </source>
</evidence>
<dbReference type="RefSeq" id="WP_111195727.1">
    <property type="nucleotide sequence ID" value="NZ_QKVK01000001.1"/>
</dbReference>
<dbReference type="SUPFAM" id="SSF75217">
    <property type="entry name" value="alpha/beta knot"/>
    <property type="match status" value="1"/>
</dbReference>
<proteinExistence type="inferred from homology"/>
<dbReference type="GO" id="GO:0141102">
    <property type="term" value="F:tRNA (5-carboxymethylaminomethyluridine(34)-2'-O)-methyltransferase activity"/>
    <property type="evidence" value="ECO:0007669"/>
    <property type="project" value="RHEA"/>
</dbReference>
<dbReference type="GO" id="GO:0141098">
    <property type="term" value="F:tRNA (cytidine(34)-2'-O)-methyltransferase activity"/>
    <property type="evidence" value="ECO:0007669"/>
    <property type="project" value="RHEA"/>
</dbReference>
<keyword evidence="4 6" id="KW-0949">S-adenosyl-L-methionine</keyword>
<evidence type="ECO:0000256" key="1">
    <source>
        <dbReference type="ARBA" id="ARBA00022490"/>
    </source>
</evidence>
<evidence type="ECO:0000256" key="5">
    <source>
        <dbReference type="ARBA" id="ARBA00022694"/>
    </source>
</evidence>
<evidence type="ECO:0000313" key="9">
    <source>
        <dbReference type="EMBL" id="PZF78400.1"/>
    </source>
</evidence>
<comment type="subcellular location">
    <subcellularLocation>
        <location evidence="6">Cytoplasm</location>
    </subcellularLocation>
</comment>
<keyword evidence="3 6" id="KW-0808">Transferase</keyword>
<keyword evidence="1 6" id="KW-0963">Cytoplasm</keyword>
<dbReference type="CDD" id="cd18094">
    <property type="entry name" value="SpoU-like_TrmL"/>
    <property type="match status" value="1"/>
</dbReference>
<dbReference type="InterPro" id="IPR029028">
    <property type="entry name" value="Alpha/beta_knot_MTases"/>
</dbReference>
<evidence type="ECO:0000256" key="7">
    <source>
        <dbReference type="PIRSR" id="PIRSR029256-1"/>
    </source>
</evidence>
<dbReference type="EC" id="2.1.1.207" evidence="6"/>
<comment type="caution">
    <text evidence="9">The sequence shown here is derived from an EMBL/GenBank/DDBJ whole genome shotgun (WGS) entry which is preliminary data.</text>
</comment>
<dbReference type="GO" id="GO:0003723">
    <property type="term" value="F:RNA binding"/>
    <property type="evidence" value="ECO:0007669"/>
    <property type="project" value="InterPro"/>
</dbReference>
<dbReference type="Proteomes" id="UP000248795">
    <property type="component" value="Unassembled WGS sequence"/>
</dbReference>
<evidence type="ECO:0000259" key="8">
    <source>
        <dbReference type="Pfam" id="PF00588"/>
    </source>
</evidence>
<name>A0A2W2B0H6_9HYPH</name>
<dbReference type="Pfam" id="PF00588">
    <property type="entry name" value="SpoU_methylase"/>
    <property type="match status" value="1"/>
</dbReference>
<comment type="function">
    <text evidence="6">Methylates the ribose at the nucleotide 34 wobble position in the two leucyl isoacceptors tRNA(Leu)(CmAA) and tRNA(Leu)(cmnm5UmAA). Catalyzes the methyl transfer from S-adenosyl-L-methionine to the 2'-OH of the wobble nucleotide.</text>
</comment>
<keyword evidence="5 6" id="KW-0819">tRNA processing</keyword>
<comment type="subunit">
    <text evidence="6">Homodimer.</text>
</comment>
<evidence type="ECO:0000256" key="4">
    <source>
        <dbReference type="ARBA" id="ARBA00022691"/>
    </source>
</evidence>
<dbReference type="HAMAP" id="MF_01885">
    <property type="entry name" value="tRNA_methyltr_TrmL"/>
    <property type="match status" value="1"/>
</dbReference>
<dbReference type="AlphaFoldDB" id="A0A2W2B0H6"/>
<dbReference type="PIRSF" id="PIRSF029256">
    <property type="entry name" value="SpoU_TrmH_prd"/>
    <property type="match status" value="1"/>
</dbReference>
<organism evidence="9 10">
    <name type="scientific">Aestuariivirga litoralis</name>
    <dbReference type="NCBI Taxonomy" id="2650924"/>
    <lineage>
        <taxon>Bacteria</taxon>
        <taxon>Pseudomonadati</taxon>
        <taxon>Pseudomonadota</taxon>
        <taxon>Alphaproteobacteria</taxon>
        <taxon>Hyphomicrobiales</taxon>
        <taxon>Aestuariivirgaceae</taxon>
        <taxon>Aestuariivirga</taxon>
    </lineage>
</organism>
<keyword evidence="2 6" id="KW-0489">Methyltransferase</keyword>
<gene>
    <name evidence="6" type="primary">trmL</name>
    <name evidence="9" type="ORF">DK847_00840</name>
</gene>
<sequence length="152" mass="16574">MLEIALYQPDIAPNAATILRMCACFGLTCRIIEPAGFVMSESQFRRAGMDYLDKAALLTHASWAAYRQATAGRRSVLLTTRASLPVWDFAFQPDDLILMGRESVGVPDTVHAAVEARVTLPMREGLRSLNVAIACAIATGEALRQLRGRPTP</sequence>